<sequence>MIIVLRFFYTIDRLKLKVWSATPNLFGFLTPEFTGLKCRLLDWVFYYIVLIRSQKFIFVWENLSSIHFIEEWPTFKNSFLK</sequence>
<accession>A0AAP9WJJ5</accession>
<gene>
    <name evidence="1" type="ORF">Lepto1489_09620</name>
</gene>
<organism evidence="1 2">
    <name type="scientific">Leptospira interrogans serovar Bataviae</name>
    <dbReference type="NCBI Taxonomy" id="312175"/>
    <lineage>
        <taxon>Bacteria</taxon>
        <taxon>Pseudomonadati</taxon>
        <taxon>Spirochaetota</taxon>
        <taxon>Spirochaetia</taxon>
        <taxon>Leptospirales</taxon>
        <taxon>Leptospiraceae</taxon>
        <taxon>Leptospira</taxon>
    </lineage>
</organism>
<protein>
    <submittedName>
        <fullName evidence="1">Uncharacterized protein</fullName>
    </submittedName>
</protein>
<reference evidence="1" key="1">
    <citation type="submission" date="2019-09" db="EMBL/GenBank/DDBJ databases">
        <title>Comparative Genomics of Leptospira interrogans Reveals Genome Plasticity - A Common Adaptive Strategy for Survival in Various Hosts.</title>
        <authorList>
            <person name="Ramli S.R."/>
            <person name="Bunk B."/>
            <person name="Goris M."/>
            <person name="Bhuju S."/>
            <person name="Jarek M."/>
            <person name="Sproer C."/>
            <person name="Mustakim S."/>
            <person name="Strommenger B."/>
            <person name="Pessler F."/>
        </authorList>
    </citation>
    <scope>NUCLEOTIDE SEQUENCE</scope>
    <source>
        <strain evidence="1">1489</strain>
    </source>
</reference>
<evidence type="ECO:0000313" key="1">
    <source>
        <dbReference type="EMBL" id="QOI50669.1"/>
    </source>
</evidence>
<dbReference type="AlphaFoldDB" id="A0AAP9WJJ5"/>
<dbReference type="Proteomes" id="UP000663255">
    <property type="component" value="Chromosome 1"/>
</dbReference>
<proteinExistence type="predicted"/>
<evidence type="ECO:0000313" key="2">
    <source>
        <dbReference type="Proteomes" id="UP000663255"/>
    </source>
</evidence>
<dbReference type="EMBL" id="CP043893">
    <property type="protein sequence ID" value="QOI50669.1"/>
    <property type="molecule type" value="Genomic_DNA"/>
</dbReference>
<name>A0AAP9WJJ5_LEPIR</name>